<dbReference type="Proteomes" id="UP001321760">
    <property type="component" value="Unassembled WGS sequence"/>
</dbReference>
<sequence>MLTRVLKCTDCILGRCRLPVSEAPIHQRHYPSAHPLHTGIGVDAKGKVPRITFLEARHVLREEVGFGTSSNTQLSAEEEKALGEHSRSSPRLVQTDVFTIDQYLTQHLCASSNQRQIPITPASPILGIPSCAGARAASARKLATLPYCLQNWDAATWRLWPGHKQTPAELS</sequence>
<organism evidence="1 2">
    <name type="scientific">Podospora aff. communis PSN243</name>
    <dbReference type="NCBI Taxonomy" id="3040156"/>
    <lineage>
        <taxon>Eukaryota</taxon>
        <taxon>Fungi</taxon>
        <taxon>Dikarya</taxon>
        <taxon>Ascomycota</taxon>
        <taxon>Pezizomycotina</taxon>
        <taxon>Sordariomycetes</taxon>
        <taxon>Sordariomycetidae</taxon>
        <taxon>Sordariales</taxon>
        <taxon>Podosporaceae</taxon>
        <taxon>Podospora</taxon>
    </lineage>
</organism>
<comment type="caution">
    <text evidence="1">The sequence shown here is derived from an EMBL/GenBank/DDBJ whole genome shotgun (WGS) entry which is preliminary data.</text>
</comment>
<protein>
    <submittedName>
        <fullName evidence="1">Uncharacterized protein</fullName>
    </submittedName>
</protein>
<dbReference type="AlphaFoldDB" id="A0AAV9GD94"/>
<name>A0AAV9GD94_9PEZI</name>
<dbReference type="EMBL" id="MU865957">
    <property type="protein sequence ID" value="KAK4446410.1"/>
    <property type="molecule type" value="Genomic_DNA"/>
</dbReference>
<evidence type="ECO:0000313" key="2">
    <source>
        <dbReference type="Proteomes" id="UP001321760"/>
    </source>
</evidence>
<reference evidence="1" key="2">
    <citation type="submission" date="2023-05" db="EMBL/GenBank/DDBJ databases">
        <authorList>
            <consortium name="Lawrence Berkeley National Laboratory"/>
            <person name="Steindorff A."/>
            <person name="Hensen N."/>
            <person name="Bonometti L."/>
            <person name="Westerberg I."/>
            <person name="Brannstrom I.O."/>
            <person name="Guillou S."/>
            <person name="Cros-Aarteil S."/>
            <person name="Calhoun S."/>
            <person name="Haridas S."/>
            <person name="Kuo A."/>
            <person name="Mondo S."/>
            <person name="Pangilinan J."/>
            <person name="Riley R."/>
            <person name="Labutti K."/>
            <person name="Andreopoulos B."/>
            <person name="Lipzen A."/>
            <person name="Chen C."/>
            <person name="Yanf M."/>
            <person name="Daum C."/>
            <person name="Ng V."/>
            <person name="Clum A."/>
            <person name="Ohm R."/>
            <person name="Martin F."/>
            <person name="Silar P."/>
            <person name="Natvig D."/>
            <person name="Lalanne C."/>
            <person name="Gautier V."/>
            <person name="Ament-Velasquez S.L."/>
            <person name="Kruys A."/>
            <person name="Hutchinson M.I."/>
            <person name="Powell A.J."/>
            <person name="Barry K."/>
            <person name="Miller A.N."/>
            <person name="Grigoriev I.V."/>
            <person name="Debuchy R."/>
            <person name="Gladieux P."/>
            <person name="Thoren M.H."/>
            <person name="Johannesson H."/>
        </authorList>
    </citation>
    <scope>NUCLEOTIDE SEQUENCE</scope>
    <source>
        <strain evidence="1">PSN243</strain>
    </source>
</reference>
<proteinExistence type="predicted"/>
<accession>A0AAV9GD94</accession>
<gene>
    <name evidence="1" type="ORF">QBC34DRAFT_411660</name>
</gene>
<keyword evidence="2" id="KW-1185">Reference proteome</keyword>
<reference evidence="1" key="1">
    <citation type="journal article" date="2023" name="Mol. Phylogenet. Evol.">
        <title>Genome-scale phylogeny and comparative genomics of the fungal order Sordariales.</title>
        <authorList>
            <person name="Hensen N."/>
            <person name="Bonometti L."/>
            <person name="Westerberg I."/>
            <person name="Brannstrom I.O."/>
            <person name="Guillou S."/>
            <person name="Cros-Aarteil S."/>
            <person name="Calhoun S."/>
            <person name="Haridas S."/>
            <person name="Kuo A."/>
            <person name="Mondo S."/>
            <person name="Pangilinan J."/>
            <person name="Riley R."/>
            <person name="LaButti K."/>
            <person name="Andreopoulos B."/>
            <person name="Lipzen A."/>
            <person name="Chen C."/>
            <person name="Yan M."/>
            <person name="Daum C."/>
            <person name="Ng V."/>
            <person name="Clum A."/>
            <person name="Steindorff A."/>
            <person name="Ohm R.A."/>
            <person name="Martin F."/>
            <person name="Silar P."/>
            <person name="Natvig D.O."/>
            <person name="Lalanne C."/>
            <person name="Gautier V."/>
            <person name="Ament-Velasquez S.L."/>
            <person name="Kruys A."/>
            <person name="Hutchinson M.I."/>
            <person name="Powell A.J."/>
            <person name="Barry K."/>
            <person name="Miller A.N."/>
            <person name="Grigoriev I.V."/>
            <person name="Debuchy R."/>
            <person name="Gladieux P."/>
            <person name="Hiltunen Thoren M."/>
            <person name="Johannesson H."/>
        </authorList>
    </citation>
    <scope>NUCLEOTIDE SEQUENCE</scope>
    <source>
        <strain evidence="1">PSN243</strain>
    </source>
</reference>
<evidence type="ECO:0000313" key="1">
    <source>
        <dbReference type="EMBL" id="KAK4446410.1"/>
    </source>
</evidence>